<dbReference type="Proteomes" id="UP000724584">
    <property type="component" value="Unassembled WGS sequence"/>
</dbReference>
<comment type="caution">
    <text evidence="1">The sequence shown here is derived from an EMBL/GenBank/DDBJ whole genome shotgun (WGS) entry which is preliminary data.</text>
</comment>
<proteinExistence type="predicted"/>
<sequence length="604" mass="65895">MALVRKLAPEDDRADLKDKPVPSEVEAQVRKTLEMMPSRRIIDFLVRYFVTEVNHLDQLLYPPWFLGQYQRWWELYSVSTVAEIEFIILILRICCYASQFLPSPSYTIDSIKGVPLTQIRKSCEDVIYVLGPICSRLYPRGSLVRVQQIAYGGLAAGSIGHMNSFWEMISCASRVAQHIGLHLDAVISASSADEMDKEMTRRTYCNLYIWDSYLARHLDRIPFLPDTLNADILPRMRLLPDSIGIDTETSDMPNAFTERILRARLAEFWRCHRLPRSPEWDVIAAEEVYEEFCSTFLQTMPPAFALEPDTQWDEHLPTLVLQRQLLHIAIFEQLCWNFKPTVLQQPDQVTRLPLYKQVMMAHGKRALAAAALRLLQCVSTLHRLMGGSHTRFSGIIVPTFEAAVPLLCLCADPTFPGDTIQHGPGPGGMGMGMGIGMGMGGGRRSANPLEARIGKVTRGECVQAARDALATLEALSEVSEVAEVGAKTLARLITRVDGLTLTPPMSVSPQEVYGGAGAGGEGAVNVNVNVNGGDHMAGGPGGGGDMASSMSAGGVGAWPMRECVPGGGAGAGVQQAFPFVGSMCAGVSPGWADLLGDLTDSFGI</sequence>
<evidence type="ECO:0000313" key="2">
    <source>
        <dbReference type="Proteomes" id="UP000724584"/>
    </source>
</evidence>
<organism evidence="1 2">
    <name type="scientific">Chaetomium tenue</name>
    <dbReference type="NCBI Taxonomy" id="1854479"/>
    <lineage>
        <taxon>Eukaryota</taxon>
        <taxon>Fungi</taxon>
        <taxon>Dikarya</taxon>
        <taxon>Ascomycota</taxon>
        <taxon>Pezizomycotina</taxon>
        <taxon>Sordariomycetes</taxon>
        <taxon>Sordariomycetidae</taxon>
        <taxon>Sordariales</taxon>
        <taxon>Chaetomiaceae</taxon>
        <taxon>Chaetomium</taxon>
    </lineage>
</organism>
<accession>A0ACB7NZ38</accession>
<protein>
    <submittedName>
        <fullName evidence="1">Uncharacterized protein</fullName>
    </submittedName>
</protein>
<name>A0ACB7NZ38_9PEZI</name>
<reference evidence="1 2" key="1">
    <citation type="journal article" date="2021" name="Nat. Commun.">
        <title>Genetic determinants of endophytism in the Arabidopsis root mycobiome.</title>
        <authorList>
            <person name="Mesny F."/>
            <person name="Miyauchi S."/>
            <person name="Thiergart T."/>
            <person name="Pickel B."/>
            <person name="Atanasova L."/>
            <person name="Karlsson M."/>
            <person name="Huettel B."/>
            <person name="Barry K.W."/>
            <person name="Haridas S."/>
            <person name="Chen C."/>
            <person name="Bauer D."/>
            <person name="Andreopoulos W."/>
            <person name="Pangilinan J."/>
            <person name="LaButti K."/>
            <person name="Riley R."/>
            <person name="Lipzen A."/>
            <person name="Clum A."/>
            <person name="Drula E."/>
            <person name="Henrissat B."/>
            <person name="Kohler A."/>
            <person name="Grigoriev I.V."/>
            <person name="Martin F.M."/>
            <person name="Hacquard S."/>
        </authorList>
    </citation>
    <scope>NUCLEOTIDE SEQUENCE [LARGE SCALE GENOMIC DNA]</scope>
    <source>
        <strain evidence="1 2">MPI-SDFR-AT-0079</strain>
    </source>
</reference>
<evidence type="ECO:0000313" key="1">
    <source>
        <dbReference type="EMBL" id="KAH6622555.1"/>
    </source>
</evidence>
<gene>
    <name evidence="1" type="ORF">F5144DRAFT_605110</name>
</gene>
<dbReference type="EMBL" id="JAGIZQ010000006">
    <property type="protein sequence ID" value="KAH6622555.1"/>
    <property type="molecule type" value="Genomic_DNA"/>
</dbReference>
<keyword evidence="2" id="KW-1185">Reference proteome</keyword>